<organism evidence="2">
    <name type="scientific">Volvox carteri f. nagariensis</name>
    <dbReference type="NCBI Taxonomy" id="3068"/>
    <lineage>
        <taxon>Eukaryota</taxon>
        <taxon>Viridiplantae</taxon>
        <taxon>Chlorophyta</taxon>
        <taxon>core chlorophytes</taxon>
        <taxon>Chlorophyceae</taxon>
        <taxon>CS clade</taxon>
        <taxon>Chlamydomonadales</taxon>
        <taxon>Volvocaceae</taxon>
        <taxon>Volvox</taxon>
    </lineage>
</organism>
<evidence type="ECO:0000313" key="1">
    <source>
        <dbReference type="EMBL" id="EFJ48098.1"/>
    </source>
</evidence>
<keyword evidence="2" id="KW-1185">Reference proteome</keyword>
<dbReference type="STRING" id="3068.D8TWR7"/>
<accession>D8TWR7</accession>
<dbReference type="InterPro" id="IPR011990">
    <property type="entry name" value="TPR-like_helical_dom_sf"/>
</dbReference>
<dbReference type="Gene3D" id="1.25.40.10">
    <property type="entry name" value="Tetratricopeptide repeat domain"/>
    <property type="match status" value="1"/>
</dbReference>
<dbReference type="GeneID" id="9618130"/>
<dbReference type="OrthoDB" id="421121at2759"/>
<dbReference type="SUPFAM" id="SSF48452">
    <property type="entry name" value="TPR-like"/>
    <property type="match status" value="1"/>
</dbReference>
<sequence>MMNVFTEGVLNASISTGRTRIVSCLAQQGHPQPELQRIAPNRRGVLLALLPYLPAAAAFATDTDAGPVPLPRPVIEPGKAPDQSKYDPTVGQALLVEHGPLPRGDPGIETCQGRKSFRWWKDPDLREAAALLQKALNAATVEEEERLWTQVIDMYGQLDKPWVPDVVWGGRRGESGGGEGAGWMRGGGRGVALEALGRWSEAVEDYRAVLQAAPLDPAGWNNLGNAMGRTGNDGRHATALVWRSN</sequence>
<name>D8TWR7_VOLCA</name>
<gene>
    <name evidence="1" type="ORF">VOLCADRAFT_91321</name>
</gene>
<protein>
    <submittedName>
        <fullName evidence="1">Uncharacterized protein</fullName>
    </submittedName>
</protein>
<dbReference type="EMBL" id="GL378341">
    <property type="protein sequence ID" value="EFJ48098.1"/>
    <property type="molecule type" value="Genomic_DNA"/>
</dbReference>
<dbReference type="KEGG" id="vcn:VOLCADRAFT_91321"/>
<dbReference type="Proteomes" id="UP000001058">
    <property type="component" value="Unassembled WGS sequence"/>
</dbReference>
<evidence type="ECO:0000313" key="2">
    <source>
        <dbReference type="Proteomes" id="UP000001058"/>
    </source>
</evidence>
<dbReference type="AlphaFoldDB" id="D8TWR7"/>
<dbReference type="InParanoid" id="D8TWR7"/>
<proteinExistence type="predicted"/>
<dbReference type="RefSeq" id="XP_002950783.1">
    <property type="nucleotide sequence ID" value="XM_002950737.1"/>
</dbReference>
<reference evidence="1 2" key="1">
    <citation type="journal article" date="2010" name="Science">
        <title>Genomic analysis of organismal complexity in the multicellular green alga Volvox carteri.</title>
        <authorList>
            <person name="Prochnik S.E."/>
            <person name="Umen J."/>
            <person name="Nedelcu A.M."/>
            <person name="Hallmann A."/>
            <person name="Miller S.M."/>
            <person name="Nishii I."/>
            <person name="Ferris P."/>
            <person name="Kuo A."/>
            <person name="Mitros T."/>
            <person name="Fritz-Laylin L.K."/>
            <person name="Hellsten U."/>
            <person name="Chapman J."/>
            <person name="Simakov O."/>
            <person name="Rensing S.A."/>
            <person name="Terry A."/>
            <person name="Pangilinan J."/>
            <person name="Kapitonov V."/>
            <person name="Jurka J."/>
            <person name="Salamov A."/>
            <person name="Shapiro H."/>
            <person name="Schmutz J."/>
            <person name="Grimwood J."/>
            <person name="Lindquist E."/>
            <person name="Lucas S."/>
            <person name="Grigoriev I.V."/>
            <person name="Schmitt R."/>
            <person name="Kirk D."/>
            <person name="Rokhsar D.S."/>
        </authorList>
    </citation>
    <scope>NUCLEOTIDE SEQUENCE [LARGE SCALE GENOMIC DNA]</scope>
    <source>
        <strain evidence="2">f. Nagariensis / Eve</strain>
    </source>
</reference>